<feature type="compositionally biased region" description="Basic and acidic residues" evidence="1">
    <location>
        <begin position="139"/>
        <end position="152"/>
    </location>
</feature>
<evidence type="ECO:0000313" key="2">
    <source>
        <dbReference type="EMBL" id="EPG56189.1"/>
    </source>
</evidence>
<dbReference type="GeneID" id="61175535"/>
<accession>A0AAV3J972</accession>
<protein>
    <submittedName>
        <fullName evidence="2">Uncharacterized protein</fullName>
    </submittedName>
</protein>
<proteinExistence type="predicted"/>
<reference evidence="2 3" key="1">
    <citation type="submission" date="2013-04" db="EMBL/GenBank/DDBJ databases">
        <authorList>
            <person name="Harkins D.M."/>
            <person name="Durkin A.S."/>
            <person name="Brinkac L.M."/>
            <person name="Haft D.H."/>
            <person name="Selengut J.D."/>
            <person name="Sanka R."/>
            <person name="DePew J."/>
            <person name="Purushe J."/>
            <person name="Chanthongthip A."/>
            <person name="Lattana O."/>
            <person name="Phetsouvanh R."/>
            <person name="Newton P.N."/>
            <person name="Vinetz J.M."/>
            <person name="Sutton G.G."/>
            <person name="Nierman W.C."/>
            <person name="Fouts D.E."/>
        </authorList>
    </citation>
    <scope>NUCLEOTIDE SEQUENCE [LARGE SCALE GENOMIC DNA]</scope>
    <source>
        <strain evidence="2 3">UI 09931</strain>
    </source>
</reference>
<evidence type="ECO:0000313" key="3">
    <source>
        <dbReference type="Proteomes" id="UP000014570"/>
    </source>
</evidence>
<dbReference type="EMBL" id="AHNP02000014">
    <property type="protein sequence ID" value="EPG56189.1"/>
    <property type="molecule type" value="Genomic_DNA"/>
</dbReference>
<name>A0AAV3J972_LEPBO</name>
<comment type="caution">
    <text evidence="2">The sequence shown here is derived from an EMBL/GenBank/DDBJ whole genome shotgun (WGS) entry which is preliminary data.</text>
</comment>
<evidence type="ECO:0000256" key="1">
    <source>
        <dbReference type="SAM" id="MobiDB-lite"/>
    </source>
</evidence>
<organism evidence="2 3">
    <name type="scientific">Leptospira borgpetersenii serovar Javanica str. UI 09931</name>
    <dbReference type="NCBI Taxonomy" id="1049767"/>
    <lineage>
        <taxon>Bacteria</taxon>
        <taxon>Pseudomonadati</taxon>
        <taxon>Spirochaetota</taxon>
        <taxon>Spirochaetia</taxon>
        <taxon>Leptospirales</taxon>
        <taxon>Leptospiraceae</taxon>
        <taxon>Leptospira</taxon>
    </lineage>
</organism>
<sequence>MSKTEIEIVGQDGDKILYIQFFKGVEQLPKQLWKLQHPGNKRVDVWNEEMVRQKDGDLELKTSLRTERFFKECVFGIVEPATPLEEELVNKFGKTPTKSLKREDIPPLLYGLWGKLIPRFFDGALWDTIPESIETTGKSGDRSGNKQEDREE</sequence>
<feature type="region of interest" description="Disordered" evidence="1">
    <location>
        <begin position="132"/>
        <end position="152"/>
    </location>
</feature>
<dbReference type="AlphaFoldDB" id="A0AAV3J972"/>
<dbReference type="Proteomes" id="UP000014570">
    <property type="component" value="Unassembled WGS sequence"/>
</dbReference>
<dbReference type="RefSeq" id="WP_002732172.1">
    <property type="nucleotide sequence ID" value="NZ_AHNP02000014.1"/>
</dbReference>
<gene>
    <name evidence="2" type="ORF">LEP1GSC103_0665</name>
</gene>